<evidence type="ECO:0000259" key="14">
    <source>
        <dbReference type="PROSITE" id="PS50261"/>
    </source>
</evidence>
<keyword evidence="5 12" id="KW-1133">Transmembrane helix</keyword>
<evidence type="ECO:0000256" key="10">
    <source>
        <dbReference type="ARBA" id="ARBA00023224"/>
    </source>
</evidence>
<keyword evidence="6" id="KW-0297">G-protein coupled receptor</keyword>
<feature type="region of interest" description="Disordered" evidence="11">
    <location>
        <begin position="17"/>
        <end position="108"/>
    </location>
</feature>
<dbReference type="Proteomes" id="UP001283361">
    <property type="component" value="Unassembled WGS sequence"/>
</dbReference>
<dbReference type="SUPFAM" id="SSF81321">
    <property type="entry name" value="Family A G protein-coupled receptor-like"/>
    <property type="match status" value="1"/>
</dbReference>
<comment type="subcellular location">
    <subcellularLocation>
        <location evidence="1">Cell membrane</location>
        <topology evidence="1">Multi-pass membrane protein</topology>
    </subcellularLocation>
</comment>
<feature type="domain" description="G-protein coupled receptors family 2 profile 1" evidence="13">
    <location>
        <begin position="240"/>
        <end position="324"/>
    </location>
</feature>
<dbReference type="AlphaFoldDB" id="A0AAE1ANZ6"/>
<keyword evidence="16" id="KW-1185">Reference proteome</keyword>
<keyword evidence="8" id="KW-0675">Receptor</keyword>
<dbReference type="GO" id="GO:0005886">
    <property type="term" value="C:plasma membrane"/>
    <property type="evidence" value="ECO:0007669"/>
    <property type="project" value="UniProtKB-SubCell"/>
</dbReference>
<dbReference type="GO" id="GO:0007188">
    <property type="term" value="P:adenylate cyclase-modulating G protein-coupled receptor signaling pathway"/>
    <property type="evidence" value="ECO:0007669"/>
    <property type="project" value="TreeGrafter"/>
</dbReference>
<dbReference type="GO" id="GO:0007166">
    <property type="term" value="P:cell surface receptor signaling pathway"/>
    <property type="evidence" value="ECO:0007669"/>
    <property type="project" value="InterPro"/>
</dbReference>
<protein>
    <recommendedName>
        <fullName evidence="17">Parathyroid hormone/parathyroid hormone-related peptide receptor</fullName>
    </recommendedName>
</protein>
<evidence type="ECO:0000256" key="6">
    <source>
        <dbReference type="ARBA" id="ARBA00023040"/>
    </source>
</evidence>
<evidence type="ECO:0000256" key="7">
    <source>
        <dbReference type="ARBA" id="ARBA00023136"/>
    </source>
</evidence>
<dbReference type="SMART" id="SM00008">
    <property type="entry name" value="HormR"/>
    <property type="match status" value="1"/>
</dbReference>
<feature type="region of interest" description="Disordered" evidence="11">
    <location>
        <begin position="657"/>
        <end position="689"/>
    </location>
</feature>
<evidence type="ECO:0000313" key="15">
    <source>
        <dbReference type="EMBL" id="KAK3791347.1"/>
    </source>
</evidence>
<keyword evidence="3" id="KW-1003">Cell membrane</keyword>
<feature type="domain" description="G-protein coupled receptors family 2 profile 2" evidence="14">
    <location>
        <begin position="340"/>
        <end position="609"/>
    </location>
</feature>
<feature type="transmembrane region" description="Helical" evidence="12">
    <location>
        <begin position="341"/>
        <end position="365"/>
    </location>
</feature>
<organism evidence="15 16">
    <name type="scientific">Elysia crispata</name>
    <name type="common">lettuce slug</name>
    <dbReference type="NCBI Taxonomy" id="231223"/>
    <lineage>
        <taxon>Eukaryota</taxon>
        <taxon>Metazoa</taxon>
        <taxon>Spiralia</taxon>
        <taxon>Lophotrochozoa</taxon>
        <taxon>Mollusca</taxon>
        <taxon>Gastropoda</taxon>
        <taxon>Heterobranchia</taxon>
        <taxon>Euthyneura</taxon>
        <taxon>Panpulmonata</taxon>
        <taxon>Sacoglossa</taxon>
        <taxon>Placobranchoidea</taxon>
        <taxon>Plakobranchidae</taxon>
        <taxon>Elysia</taxon>
    </lineage>
</organism>
<dbReference type="EMBL" id="JAWDGP010001473">
    <property type="protein sequence ID" value="KAK3791347.1"/>
    <property type="molecule type" value="Genomic_DNA"/>
</dbReference>
<keyword evidence="10" id="KW-0807">Transducer</keyword>
<dbReference type="PRINTS" id="PR00249">
    <property type="entry name" value="GPCRSECRETIN"/>
</dbReference>
<keyword evidence="7 12" id="KW-0472">Membrane</keyword>
<feature type="compositionally biased region" description="Basic and acidic residues" evidence="11">
    <location>
        <begin position="663"/>
        <end position="677"/>
    </location>
</feature>
<comment type="similarity">
    <text evidence="2">Belongs to the G-protein coupled receptor 2 family.</text>
</comment>
<evidence type="ECO:0000256" key="1">
    <source>
        <dbReference type="ARBA" id="ARBA00004651"/>
    </source>
</evidence>
<dbReference type="InterPro" id="IPR017983">
    <property type="entry name" value="GPCR_2_secretin-like_CS"/>
</dbReference>
<reference evidence="15" key="1">
    <citation type="journal article" date="2023" name="G3 (Bethesda)">
        <title>A reference genome for the long-term kleptoplast-retaining sea slug Elysia crispata morphotype clarki.</title>
        <authorList>
            <person name="Eastman K.E."/>
            <person name="Pendleton A.L."/>
            <person name="Shaikh M.A."/>
            <person name="Suttiyut T."/>
            <person name="Ogas R."/>
            <person name="Tomko P."/>
            <person name="Gavelis G."/>
            <person name="Widhalm J.R."/>
            <person name="Wisecaver J.H."/>
        </authorList>
    </citation>
    <scope>NUCLEOTIDE SEQUENCE</scope>
    <source>
        <strain evidence="15">ECLA1</strain>
    </source>
</reference>
<evidence type="ECO:0000256" key="3">
    <source>
        <dbReference type="ARBA" id="ARBA00022475"/>
    </source>
</evidence>
<dbReference type="InterPro" id="IPR017981">
    <property type="entry name" value="GPCR_2-like_7TM"/>
</dbReference>
<dbReference type="InterPro" id="IPR001879">
    <property type="entry name" value="GPCR_2_extracellular_dom"/>
</dbReference>
<dbReference type="GO" id="GO:0008528">
    <property type="term" value="F:G protein-coupled peptide receptor activity"/>
    <property type="evidence" value="ECO:0007669"/>
    <property type="project" value="TreeGrafter"/>
</dbReference>
<dbReference type="Gene3D" id="4.10.1240.10">
    <property type="entry name" value="GPCR, family 2, extracellular hormone receptor domain"/>
    <property type="match status" value="1"/>
</dbReference>
<dbReference type="PROSITE" id="PS00650">
    <property type="entry name" value="G_PROTEIN_RECEP_F2_2"/>
    <property type="match status" value="1"/>
</dbReference>
<evidence type="ECO:0000259" key="13">
    <source>
        <dbReference type="PROSITE" id="PS50227"/>
    </source>
</evidence>
<feature type="transmembrane region" description="Helical" evidence="12">
    <location>
        <begin position="374"/>
        <end position="392"/>
    </location>
</feature>
<evidence type="ECO:0000256" key="2">
    <source>
        <dbReference type="ARBA" id="ARBA00005314"/>
    </source>
</evidence>
<dbReference type="SUPFAM" id="SSF111418">
    <property type="entry name" value="Hormone receptor domain"/>
    <property type="match status" value="1"/>
</dbReference>
<name>A0AAE1ANZ6_9GAST</name>
<feature type="transmembrane region" description="Helical" evidence="12">
    <location>
        <begin position="553"/>
        <end position="575"/>
    </location>
</feature>
<evidence type="ECO:0008006" key="17">
    <source>
        <dbReference type="Google" id="ProtNLM"/>
    </source>
</evidence>
<dbReference type="GO" id="GO:0017046">
    <property type="term" value="F:peptide hormone binding"/>
    <property type="evidence" value="ECO:0007669"/>
    <property type="project" value="TreeGrafter"/>
</dbReference>
<feature type="transmembrane region" description="Helical" evidence="12">
    <location>
        <begin position="437"/>
        <end position="458"/>
    </location>
</feature>
<evidence type="ECO:0000256" key="9">
    <source>
        <dbReference type="ARBA" id="ARBA00023180"/>
    </source>
</evidence>
<feature type="transmembrane region" description="Helical" evidence="12">
    <location>
        <begin position="587"/>
        <end position="608"/>
    </location>
</feature>
<keyword evidence="4 12" id="KW-0812">Transmembrane</keyword>
<dbReference type="PANTHER" id="PTHR45620">
    <property type="entry name" value="PDF RECEPTOR-LIKE PROTEIN-RELATED"/>
    <property type="match status" value="1"/>
</dbReference>
<evidence type="ECO:0000256" key="8">
    <source>
        <dbReference type="ARBA" id="ARBA00023170"/>
    </source>
</evidence>
<keyword evidence="9" id="KW-0325">Glycoprotein</keyword>
<dbReference type="PROSITE" id="PS00649">
    <property type="entry name" value="G_PROTEIN_RECEP_F2_1"/>
    <property type="match status" value="1"/>
</dbReference>
<dbReference type="InterPro" id="IPR000832">
    <property type="entry name" value="GPCR_2_secretin-like"/>
</dbReference>
<proteinExistence type="inferred from homology"/>
<dbReference type="CDD" id="cd15272">
    <property type="entry name" value="7tmB1_PTH-R_related"/>
    <property type="match status" value="1"/>
</dbReference>
<evidence type="ECO:0000256" key="12">
    <source>
        <dbReference type="SAM" id="Phobius"/>
    </source>
</evidence>
<evidence type="ECO:0000256" key="4">
    <source>
        <dbReference type="ARBA" id="ARBA00022692"/>
    </source>
</evidence>
<gene>
    <name evidence="15" type="ORF">RRG08_012531</name>
</gene>
<evidence type="ECO:0000256" key="11">
    <source>
        <dbReference type="SAM" id="MobiDB-lite"/>
    </source>
</evidence>
<dbReference type="InterPro" id="IPR050332">
    <property type="entry name" value="GPCR_2"/>
</dbReference>
<dbReference type="PROSITE" id="PS50261">
    <property type="entry name" value="G_PROTEIN_RECEP_F2_4"/>
    <property type="match status" value="1"/>
</dbReference>
<accession>A0AAE1ANZ6</accession>
<dbReference type="Pfam" id="PF00002">
    <property type="entry name" value="7tm_2"/>
    <property type="match status" value="1"/>
</dbReference>
<dbReference type="InterPro" id="IPR036445">
    <property type="entry name" value="GPCR_2_extracell_dom_sf"/>
</dbReference>
<dbReference type="PANTHER" id="PTHR45620:SF1">
    <property type="entry name" value="G-PROTEIN COUPLED RECEPTORS FAMILY 2 PROFILE 2 DOMAIN-CONTAINING PROTEIN"/>
    <property type="match status" value="1"/>
</dbReference>
<feature type="compositionally biased region" description="Low complexity" evidence="11">
    <location>
        <begin position="87"/>
        <end position="99"/>
    </location>
</feature>
<dbReference type="PROSITE" id="PS50227">
    <property type="entry name" value="G_PROTEIN_RECEP_F2_3"/>
    <property type="match status" value="1"/>
</dbReference>
<feature type="transmembrane region" description="Helical" evidence="12">
    <location>
        <begin position="470"/>
        <end position="489"/>
    </location>
</feature>
<sequence length="743" mass="84461">MATHPVETESRVLVYRRGFHSPSDVAQGGARLSVLADTPPCSPSDHQASSSPPSPPSPSSPINSHSEKGALWLASSTSSVSRQPGLPRIVPIPVSPSSSYTRAEDHAYSNETNIKKPLVSTATDLSHLSPLSGKIVFSDGSKLRKRKKHRRNQHRATSVSAIVSKSFNCNNTNYNTDSTFLTNLTTVVEKNKSNKNRGGLLFLLAMAALLGIGGGNERSHSVVNISADRQMAWLEQARIDCFEEIIRQPWPDDNVTVCPRTWDLVMCWPDTLPGEVATQPCPSYVNGFQPWENATRRCMEDGTWYLDVDLNRTWTNMSLCLSDLFIENGSEFVKSHMERIVLMYSLGYGLSLASLGLSLFIMLYFKRLHCPRNYIHLNLFVSFILRASISFMKEKLLVAGLGFPSDVEPDEFDENKFIFKNGSTHWQCKMFFTCFNYILGANYMWILAEGVYLQLLISRAVFSEKSSVKWYMLFGWLSPLTFVIPWVIVRIFEEDKYCWNTHPTVGYFWIMRGPIVLSILINFFFFLNIIRVLFTKLNAVNSPEARRFRYRKLARSTLVLIPLFGVHYMVFLVLPTKVNPTAELVQLYFEMFFNSTQGFFVAVLYCFVNGEVRNEIRKKWHRFSLMHLNHVASTRTNYSSTNTFASYLSRANEIGRRGSRLQDPSDHHQQPGREGKGRGKGSRGRLPREQESATMLLPLKYTASGASSFVKENGVSECVERVELSSNDILDHSDVYQWENSRW</sequence>
<dbReference type="Pfam" id="PF02793">
    <property type="entry name" value="HRM"/>
    <property type="match status" value="1"/>
</dbReference>
<feature type="transmembrane region" description="Helical" evidence="12">
    <location>
        <begin position="509"/>
        <end position="533"/>
    </location>
</feature>
<evidence type="ECO:0000313" key="16">
    <source>
        <dbReference type="Proteomes" id="UP001283361"/>
    </source>
</evidence>
<dbReference type="Gene3D" id="1.20.1070.10">
    <property type="entry name" value="Rhodopsin 7-helix transmembrane proteins"/>
    <property type="match status" value="1"/>
</dbReference>
<comment type="caution">
    <text evidence="15">The sequence shown here is derived from an EMBL/GenBank/DDBJ whole genome shotgun (WGS) entry which is preliminary data.</text>
</comment>
<evidence type="ECO:0000256" key="5">
    <source>
        <dbReference type="ARBA" id="ARBA00022989"/>
    </source>
</evidence>